<accession>A0A0N0VGA2</accession>
<dbReference type="VEuPathDB" id="TriTrypDB:LpyrH10_04_0030"/>
<dbReference type="EMBL" id="LGTL01000004">
    <property type="protein sequence ID" value="KPA82598.1"/>
    <property type="molecule type" value="Genomic_DNA"/>
</dbReference>
<comment type="caution">
    <text evidence="2">The sequence shown here is derived from an EMBL/GenBank/DDBJ whole genome shotgun (WGS) entry which is preliminary data.</text>
</comment>
<feature type="region of interest" description="Disordered" evidence="1">
    <location>
        <begin position="1"/>
        <end position="207"/>
    </location>
</feature>
<dbReference type="EMBL" id="LGTL01000004">
    <property type="protein sequence ID" value="KPA82599.1"/>
    <property type="molecule type" value="Genomic_DNA"/>
</dbReference>
<keyword evidence="3" id="KW-1185">Reference proteome</keyword>
<gene>
    <name evidence="2" type="ORF">ABB37_02453</name>
</gene>
<reference evidence="2 3" key="1">
    <citation type="submission" date="2015-07" db="EMBL/GenBank/DDBJ databases">
        <title>High-quality genome of monoxenous trypanosomatid Leptomonas pyrrhocoris.</title>
        <authorList>
            <person name="Flegontov P."/>
            <person name="Butenko A."/>
            <person name="Firsov S."/>
            <person name="Vlcek C."/>
            <person name="Logacheva M.D."/>
            <person name="Field M."/>
            <person name="Filatov D."/>
            <person name="Flegontova O."/>
            <person name="Gerasimov E."/>
            <person name="Jackson A.P."/>
            <person name="Kelly S."/>
            <person name="Opperdoes F."/>
            <person name="O'Reilly A."/>
            <person name="Votypka J."/>
            <person name="Yurchenko V."/>
            <person name="Lukes J."/>
        </authorList>
    </citation>
    <scope>NUCLEOTIDE SEQUENCE [LARGE SCALE GENOMIC DNA]</scope>
    <source>
        <strain evidence="2">H10</strain>
    </source>
</reference>
<feature type="compositionally biased region" description="Basic and acidic residues" evidence="1">
    <location>
        <begin position="99"/>
        <end position="110"/>
    </location>
</feature>
<feature type="compositionally biased region" description="Low complexity" evidence="1">
    <location>
        <begin position="162"/>
        <end position="173"/>
    </location>
</feature>
<feature type="compositionally biased region" description="Polar residues" evidence="1">
    <location>
        <begin position="1"/>
        <end position="10"/>
    </location>
</feature>
<feature type="compositionally biased region" description="Basic and acidic residues" evidence="1">
    <location>
        <begin position="38"/>
        <end position="88"/>
    </location>
</feature>
<name>A0A0N0VGA2_LEPPY</name>
<evidence type="ECO:0000313" key="3">
    <source>
        <dbReference type="Proteomes" id="UP000037923"/>
    </source>
</evidence>
<feature type="compositionally biased region" description="Basic residues" evidence="1">
    <location>
        <begin position="174"/>
        <end position="207"/>
    </location>
</feature>
<sequence>MNSESKSSGPKQDARQPPKGRNSPKPQTGNSSGAPADRPQRRRDNERREGGEKRDGGERRERRERRERPERQERGERPERGDRQERPRRPQVGQPAGADKSKSAAEEKAHGPVVYVKGDIASGSTWAKNGSGPSFADMVRQNASVVAEKTSSKNTPPPAKQSPPAQQQQQQQHQPRRSRSRSSCRHHRRRRLRLCSPRSRLRRRRTW</sequence>
<proteinExistence type="predicted"/>
<dbReference type="RefSeq" id="XP_015661037.1">
    <property type="nucleotide sequence ID" value="XM_015799435.1"/>
</dbReference>
<dbReference type="RefSeq" id="XP_015661038.1">
    <property type="nucleotide sequence ID" value="XM_015799436.1"/>
</dbReference>
<dbReference type="AlphaFoldDB" id="A0A0N0VGA2"/>
<protein>
    <submittedName>
        <fullName evidence="2">Uncharacterized protein</fullName>
    </submittedName>
</protein>
<dbReference type="Proteomes" id="UP000037923">
    <property type="component" value="Unassembled WGS sequence"/>
</dbReference>
<feature type="compositionally biased region" description="Polar residues" evidence="1">
    <location>
        <begin position="122"/>
        <end position="132"/>
    </location>
</feature>
<evidence type="ECO:0000313" key="2">
    <source>
        <dbReference type="EMBL" id="KPA82598.1"/>
    </source>
</evidence>
<feature type="compositionally biased region" description="Polar residues" evidence="1">
    <location>
        <begin position="24"/>
        <end position="33"/>
    </location>
</feature>
<organism evidence="2 3">
    <name type="scientific">Leptomonas pyrrhocoris</name>
    <name type="common">Firebug parasite</name>
    <dbReference type="NCBI Taxonomy" id="157538"/>
    <lineage>
        <taxon>Eukaryota</taxon>
        <taxon>Discoba</taxon>
        <taxon>Euglenozoa</taxon>
        <taxon>Kinetoplastea</taxon>
        <taxon>Metakinetoplastina</taxon>
        <taxon>Trypanosomatida</taxon>
        <taxon>Trypanosomatidae</taxon>
        <taxon>Leishmaniinae</taxon>
        <taxon>Leptomonas</taxon>
    </lineage>
</organism>
<evidence type="ECO:0000256" key="1">
    <source>
        <dbReference type="SAM" id="MobiDB-lite"/>
    </source>
</evidence>
<dbReference type="GeneID" id="26902744"/>